<sequence length="258" mass="28939">MEKLVLMRSLCRSIYRRSQAFSSSAAAAAAVNNQIRHLHFAPSYLATSSPNQSFDLWEINDFVGYIYDPSFLVIDRLHPFAMHIGGTRSFSEDVSHMPIIKDQEIERAFKDLMATNWDELPPAVVHDAKKALSKNTEDKAAQDVLRNVFRAAEAVEEFTGILMSLKMEMDDSIGMSGENVKPLPEEHVKALQTIFDRYAAYLAAFGPEETYLKKKVETELGTKMIYLKMRCSGLNAEWGKVTVLGTSGISGSYVEQRA</sequence>
<dbReference type="GO" id="GO:0045273">
    <property type="term" value="C:respiratory chain complex II (succinate dehydrogenase)"/>
    <property type="evidence" value="ECO:0007669"/>
    <property type="project" value="InterPro"/>
</dbReference>
<evidence type="ECO:0008006" key="3">
    <source>
        <dbReference type="Google" id="ProtNLM"/>
    </source>
</evidence>
<evidence type="ECO:0000313" key="1">
    <source>
        <dbReference type="EMBL" id="KAG8388677.1"/>
    </source>
</evidence>
<dbReference type="GO" id="GO:0006099">
    <property type="term" value="P:tricarboxylic acid cycle"/>
    <property type="evidence" value="ECO:0007669"/>
    <property type="project" value="InterPro"/>
</dbReference>
<dbReference type="PANTHER" id="PTHR36139:SF1">
    <property type="entry name" value="SUCCINATE DEHYDROGENASE SUBUNIT 5, MITOCHONDRIAL"/>
    <property type="match status" value="1"/>
</dbReference>
<proteinExistence type="predicted"/>
<dbReference type="EMBL" id="WHWC01000002">
    <property type="protein sequence ID" value="KAG8388677.1"/>
    <property type="molecule type" value="Genomic_DNA"/>
</dbReference>
<name>A0AAV6Y6J9_9LAMI</name>
<comment type="caution">
    <text evidence="1">The sequence shown here is derived from an EMBL/GenBank/DDBJ whole genome shotgun (WGS) entry which is preliminary data.</text>
</comment>
<gene>
    <name evidence="1" type="ORF">BUALT_Bualt02G0150200</name>
</gene>
<dbReference type="InterPro" id="IPR025397">
    <property type="entry name" value="SDH5"/>
</dbReference>
<keyword evidence="2" id="KW-1185">Reference proteome</keyword>
<dbReference type="AlphaFoldDB" id="A0AAV6Y6J9"/>
<dbReference type="Pfam" id="PF14290">
    <property type="entry name" value="SDH5_plant"/>
    <property type="match status" value="1"/>
</dbReference>
<dbReference type="PANTHER" id="PTHR36139">
    <property type="entry name" value="SUCCINATE DEHYDROGENASE SUBUNIT 5, MITOCHONDRIAL"/>
    <property type="match status" value="1"/>
</dbReference>
<reference evidence="1" key="1">
    <citation type="submission" date="2019-10" db="EMBL/GenBank/DDBJ databases">
        <authorList>
            <person name="Zhang R."/>
            <person name="Pan Y."/>
            <person name="Wang J."/>
            <person name="Ma R."/>
            <person name="Yu S."/>
        </authorList>
    </citation>
    <scope>NUCLEOTIDE SEQUENCE</scope>
    <source>
        <strain evidence="1">LA-IB0</strain>
        <tissue evidence="1">Leaf</tissue>
    </source>
</reference>
<organism evidence="1 2">
    <name type="scientific">Buddleja alternifolia</name>
    <dbReference type="NCBI Taxonomy" id="168488"/>
    <lineage>
        <taxon>Eukaryota</taxon>
        <taxon>Viridiplantae</taxon>
        <taxon>Streptophyta</taxon>
        <taxon>Embryophyta</taxon>
        <taxon>Tracheophyta</taxon>
        <taxon>Spermatophyta</taxon>
        <taxon>Magnoliopsida</taxon>
        <taxon>eudicotyledons</taxon>
        <taxon>Gunneridae</taxon>
        <taxon>Pentapetalae</taxon>
        <taxon>asterids</taxon>
        <taxon>lamiids</taxon>
        <taxon>Lamiales</taxon>
        <taxon>Scrophulariaceae</taxon>
        <taxon>Buddlejeae</taxon>
        <taxon>Buddleja</taxon>
    </lineage>
</organism>
<evidence type="ECO:0000313" key="2">
    <source>
        <dbReference type="Proteomes" id="UP000826271"/>
    </source>
</evidence>
<accession>A0AAV6Y6J9</accession>
<protein>
    <recommendedName>
        <fullName evidence="3">Succinate dehydrogenase subunit 5, mitochondrial</fullName>
    </recommendedName>
</protein>
<dbReference type="Proteomes" id="UP000826271">
    <property type="component" value="Unassembled WGS sequence"/>
</dbReference>